<dbReference type="InterPro" id="IPR001296">
    <property type="entry name" value="Glyco_trans_1"/>
</dbReference>
<dbReference type="EMBL" id="LAZR01000195">
    <property type="protein sequence ID" value="KKN82789.1"/>
    <property type="molecule type" value="Genomic_DNA"/>
</dbReference>
<reference evidence="2" key="1">
    <citation type="journal article" date="2015" name="Nature">
        <title>Complex archaea that bridge the gap between prokaryotes and eukaryotes.</title>
        <authorList>
            <person name="Spang A."/>
            <person name="Saw J.H."/>
            <person name="Jorgensen S.L."/>
            <person name="Zaremba-Niedzwiedzka K."/>
            <person name="Martijn J."/>
            <person name="Lind A.E."/>
            <person name="van Eijk R."/>
            <person name="Schleper C."/>
            <person name="Guy L."/>
            <person name="Ettema T.J."/>
        </authorList>
    </citation>
    <scope>NUCLEOTIDE SEQUENCE</scope>
</reference>
<comment type="caution">
    <text evidence="2">The sequence shown here is derived from an EMBL/GenBank/DDBJ whole genome shotgun (WGS) entry which is preliminary data.</text>
</comment>
<sequence length="282" mass="32767">MNKLIRKKILWISDFSLWQYPYGGAEITDSLLIKRGKKLIANITPVLCDSVNKVNIDDSELIILSNNFNLSLRNRDYIMRDKKYICLVQDCGRWMNTCLQTPDLLKNSILNIYMSPGQRDIYLKHFPEQKHVCIPPTVPDIFKNKNTEREDKILFVGFLHEGKGIGNVINYAKNNPKKIDFYGYCQSDKWLKAIEWLGNTTFKGGISMESLPEVYNRYKYYIHLPNIYESFSRTTAEALLCGCQLIHNGNLGILSYYFDTKGLREAVTQSDIKFWNTVNNLF</sequence>
<dbReference type="SUPFAM" id="SSF53756">
    <property type="entry name" value="UDP-Glycosyltransferase/glycogen phosphorylase"/>
    <property type="match status" value="1"/>
</dbReference>
<accession>A0A0F9TTZ7</accession>
<dbReference type="GO" id="GO:0016757">
    <property type="term" value="F:glycosyltransferase activity"/>
    <property type="evidence" value="ECO:0007669"/>
    <property type="project" value="InterPro"/>
</dbReference>
<gene>
    <name evidence="2" type="ORF">LCGC14_0306130</name>
</gene>
<dbReference type="Pfam" id="PF00534">
    <property type="entry name" value="Glycos_transf_1"/>
    <property type="match status" value="1"/>
</dbReference>
<dbReference type="Gene3D" id="3.40.50.2000">
    <property type="entry name" value="Glycogen Phosphorylase B"/>
    <property type="match status" value="1"/>
</dbReference>
<dbReference type="AlphaFoldDB" id="A0A0F9TTZ7"/>
<protein>
    <recommendedName>
        <fullName evidence="1">Glycosyl transferase family 1 domain-containing protein</fullName>
    </recommendedName>
</protein>
<evidence type="ECO:0000259" key="1">
    <source>
        <dbReference type="Pfam" id="PF00534"/>
    </source>
</evidence>
<organism evidence="2">
    <name type="scientific">marine sediment metagenome</name>
    <dbReference type="NCBI Taxonomy" id="412755"/>
    <lineage>
        <taxon>unclassified sequences</taxon>
        <taxon>metagenomes</taxon>
        <taxon>ecological metagenomes</taxon>
    </lineage>
</organism>
<proteinExistence type="predicted"/>
<name>A0A0F9TTZ7_9ZZZZ</name>
<feature type="domain" description="Glycosyl transferase family 1" evidence="1">
    <location>
        <begin position="141"/>
        <end position="247"/>
    </location>
</feature>
<evidence type="ECO:0000313" key="2">
    <source>
        <dbReference type="EMBL" id="KKN82789.1"/>
    </source>
</evidence>